<dbReference type="RefSeq" id="WP_133587802.1">
    <property type="nucleotide sequence ID" value="NZ_CP037953.1"/>
</dbReference>
<dbReference type="NCBIfam" id="TIGR03694">
    <property type="entry name" value="exosort_acyl"/>
    <property type="match status" value="1"/>
</dbReference>
<dbReference type="SUPFAM" id="SSF55729">
    <property type="entry name" value="Acyl-CoA N-acyltransferases (Nat)"/>
    <property type="match status" value="1"/>
</dbReference>
<proteinExistence type="predicted"/>
<name>A0A4R6UX27_9GAMM</name>
<organism evidence="1 2">
    <name type="scientific">Permianibacter aggregans</name>
    <dbReference type="NCBI Taxonomy" id="1510150"/>
    <lineage>
        <taxon>Bacteria</taxon>
        <taxon>Pseudomonadati</taxon>
        <taxon>Pseudomonadota</taxon>
        <taxon>Gammaproteobacteria</taxon>
        <taxon>Pseudomonadales</taxon>
        <taxon>Pseudomonadaceae</taxon>
        <taxon>Permianibacter</taxon>
    </lineage>
</organism>
<dbReference type="Pfam" id="PF13444">
    <property type="entry name" value="Acetyltransf_5"/>
    <property type="match status" value="1"/>
</dbReference>
<keyword evidence="2" id="KW-1185">Reference proteome</keyword>
<dbReference type="InterPro" id="IPR022484">
    <property type="entry name" value="PEP-CTERM/exosrtase_acylTfrase"/>
</dbReference>
<evidence type="ECO:0000313" key="2">
    <source>
        <dbReference type="Proteomes" id="UP000295375"/>
    </source>
</evidence>
<dbReference type="AlphaFoldDB" id="A0A4R6UX27"/>
<comment type="caution">
    <text evidence="1">The sequence shown here is derived from an EMBL/GenBank/DDBJ whole genome shotgun (WGS) entry which is preliminary data.</text>
</comment>
<dbReference type="InterPro" id="IPR016181">
    <property type="entry name" value="Acyl_CoA_acyltransferase"/>
</dbReference>
<dbReference type="OrthoDB" id="582214at2"/>
<accession>A0A4R6UX27</accession>
<evidence type="ECO:0000313" key="1">
    <source>
        <dbReference type="EMBL" id="TDQ50549.1"/>
    </source>
</evidence>
<dbReference type="EMBL" id="SNYM01000002">
    <property type="protein sequence ID" value="TDQ50549.1"/>
    <property type="molecule type" value="Genomic_DNA"/>
</dbReference>
<dbReference type="Gene3D" id="3.40.630.30">
    <property type="match status" value="1"/>
</dbReference>
<reference evidence="1 2" key="1">
    <citation type="submission" date="2019-03" db="EMBL/GenBank/DDBJ databases">
        <title>Genomic Encyclopedia of Type Strains, Phase IV (KMG-IV): sequencing the most valuable type-strain genomes for metagenomic binning, comparative biology and taxonomic classification.</title>
        <authorList>
            <person name="Goeker M."/>
        </authorList>
    </citation>
    <scope>NUCLEOTIDE SEQUENCE [LARGE SCALE GENOMIC DNA]</scope>
    <source>
        <strain evidence="1 2">DSM 103792</strain>
    </source>
</reference>
<gene>
    <name evidence="1" type="ORF">EV696_102231</name>
</gene>
<protein>
    <submittedName>
        <fullName evidence="1">N-acyl amino acid synthase of PEP-CTERM/exosortase system</fullName>
    </submittedName>
</protein>
<dbReference type="Proteomes" id="UP000295375">
    <property type="component" value="Unassembled WGS sequence"/>
</dbReference>
<sequence>MDLMRSLILAREFLQLRSEFDKHFEIVPATTPDLVEACFKVRYRVYCEELRWEPLNDEKLEYDQFDEHALHILLRSKRLNEFVGCIRLIRCNPDRPFDRLPIELSCFHTLDYRLLENLAIPRTAMAEVSRLAVDSRFRRRKGEFVRPVGLSDEDYGSLAKPRFPFIPVGLYLAMLESAQIHGIDTLYMLTEPWLVQHLRRLGIRIEPIGGAITHHGERIPSLMSVGVTIRSLHLLVRPLFNSISTTVHAAYQVPHEWRMAV</sequence>